<name>A0A5S6QYB2_TRIMR</name>
<reference evidence="5" key="1">
    <citation type="submission" date="2019-12" db="UniProtKB">
        <authorList>
            <consortium name="WormBaseParasite"/>
        </authorList>
    </citation>
    <scope>IDENTIFICATION</scope>
</reference>
<organism evidence="4 5">
    <name type="scientific">Trichuris muris</name>
    <name type="common">Mouse whipworm</name>
    <dbReference type="NCBI Taxonomy" id="70415"/>
    <lineage>
        <taxon>Eukaryota</taxon>
        <taxon>Metazoa</taxon>
        <taxon>Ecdysozoa</taxon>
        <taxon>Nematoda</taxon>
        <taxon>Enoplea</taxon>
        <taxon>Dorylaimia</taxon>
        <taxon>Trichinellida</taxon>
        <taxon>Trichuridae</taxon>
        <taxon>Trichuris</taxon>
    </lineage>
</organism>
<evidence type="ECO:0000313" key="4">
    <source>
        <dbReference type="Proteomes" id="UP000046395"/>
    </source>
</evidence>
<keyword evidence="4" id="KW-1185">Reference proteome</keyword>
<dbReference type="Proteomes" id="UP000046395">
    <property type="component" value="Unassembled WGS sequence"/>
</dbReference>
<accession>A0A5S6QYB2</accession>
<dbReference type="SUPFAM" id="SSF57256">
    <property type="entry name" value="Elafin-like"/>
    <property type="match status" value="1"/>
</dbReference>
<evidence type="ECO:0000313" key="5">
    <source>
        <dbReference type="WBParaSite" id="TMUE_3000012089.1"/>
    </source>
</evidence>
<protein>
    <submittedName>
        <fullName evidence="5">WAP domain-containing protein</fullName>
    </submittedName>
</protein>
<evidence type="ECO:0000256" key="2">
    <source>
        <dbReference type="SAM" id="SignalP"/>
    </source>
</evidence>
<dbReference type="InterPro" id="IPR036645">
    <property type="entry name" value="Elafin-like_sf"/>
</dbReference>
<dbReference type="PRINTS" id="PR01217">
    <property type="entry name" value="PRICHEXTENSN"/>
</dbReference>
<feature type="domain" description="WAP" evidence="3">
    <location>
        <begin position="142"/>
        <end position="184"/>
    </location>
</feature>
<feature type="compositionally biased region" description="Low complexity" evidence="1">
    <location>
        <begin position="83"/>
        <end position="94"/>
    </location>
</feature>
<keyword evidence="2" id="KW-0732">Signal</keyword>
<dbReference type="AlphaFoldDB" id="A0A5S6QYB2"/>
<proteinExistence type="predicted"/>
<dbReference type="SMART" id="SM00217">
    <property type="entry name" value="WAP"/>
    <property type="match status" value="1"/>
</dbReference>
<dbReference type="GO" id="GO:0005576">
    <property type="term" value="C:extracellular region"/>
    <property type="evidence" value="ECO:0007669"/>
    <property type="project" value="InterPro"/>
</dbReference>
<feature type="signal peptide" evidence="2">
    <location>
        <begin position="1"/>
        <end position="20"/>
    </location>
</feature>
<dbReference type="Pfam" id="PF00095">
    <property type="entry name" value="WAP"/>
    <property type="match status" value="1"/>
</dbReference>
<feature type="compositionally biased region" description="Pro residues" evidence="1">
    <location>
        <begin position="63"/>
        <end position="75"/>
    </location>
</feature>
<dbReference type="InterPro" id="IPR008197">
    <property type="entry name" value="WAP_dom"/>
</dbReference>
<dbReference type="WBParaSite" id="TMUE_3000012089.1">
    <property type="protein sequence ID" value="TMUE_3000012089.1"/>
    <property type="gene ID" value="WBGene00293915"/>
</dbReference>
<feature type="compositionally biased region" description="Pro residues" evidence="1">
    <location>
        <begin position="95"/>
        <end position="129"/>
    </location>
</feature>
<dbReference type="GO" id="GO:0030414">
    <property type="term" value="F:peptidase inhibitor activity"/>
    <property type="evidence" value="ECO:0007669"/>
    <property type="project" value="InterPro"/>
</dbReference>
<dbReference type="Gene3D" id="4.10.75.10">
    <property type="entry name" value="Elafin-like"/>
    <property type="match status" value="1"/>
</dbReference>
<evidence type="ECO:0000256" key="1">
    <source>
        <dbReference type="SAM" id="MobiDB-lite"/>
    </source>
</evidence>
<feature type="chain" id="PRO_5024414412" evidence="2">
    <location>
        <begin position="21"/>
        <end position="185"/>
    </location>
</feature>
<sequence>MAMHHYLTFIILLQINVCEVEPHNSQHSYESRHRPPGIGPIGHPTTHSVHFPSHSKEHERHPPPLSPPPRPTPPYDPHHQHHPTLTPTQNRPGTLLPPPPPTQNRPGPRPPTPPPTHQSPGTLPPPPKPHMNAAGHNPKGSKPGKCKVINLITLYPRRCKTDMDCPGDYKCCLVLGEFMCDAPVR</sequence>
<feature type="region of interest" description="Disordered" evidence="1">
    <location>
        <begin position="26"/>
        <end position="145"/>
    </location>
</feature>
<evidence type="ECO:0000259" key="3">
    <source>
        <dbReference type="SMART" id="SM00217"/>
    </source>
</evidence>